<keyword evidence="4 6" id="KW-0472">Membrane</keyword>
<comment type="subcellular location">
    <subcellularLocation>
        <location evidence="1">Membrane</location>
        <topology evidence="1">Multi-pass membrane protein</topology>
    </subcellularLocation>
</comment>
<gene>
    <name evidence="10" type="ORF">BDD14_2086</name>
</gene>
<keyword evidence="3 6" id="KW-1133">Transmembrane helix</keyword>
<proteinExistence type="predicted"/>
<feature type="domain" description="NfeD1b N-terminal" evidence="9">
    <location>
        <begin position="69"/>
        <end position="222"/>
    </location>
</feature>
<comment type="caution">
    <text evidence="10">The sequence shown here is derived from an EMBL/GenBank/DDBJ whole genome shotgun (WGS) entry which is preliminary data.</text>
</comment>
<feature type="region of interest" description="Disordered" evidence="5">
    <location>
        <begin position="1"/>
        <end position="29"/>
    </location>
</feature>
<dbReference type="InterPro" id="IPR029045">
    <property type="entry name" value="ClpP/crotonase-like_dom_sf"/>
</dbReference>
<dbReference type="Proteomes" id="UP000292958">
    <property type="component" value="Unassembled WGS sequence"/>
</dbReference>
<keyword evidence="2 6" id="KW-0812">Transmembrane</keyword>
<sequence>MILVPHSAHCSNPRGSPQPLLPGQHLNPNPQRAETFSTKLQNCFAILLLLLCSFATGFAQPGPVIKLILHDTIQPISAGYLERGLAEAARRNASAVLVSLGTPGGLFNSTRVMVHAIERSPVPVIVYVSPSGSRAGSAGFFLLEAADIAAMAPGTNAGAAHPTIEGRQIDPILKEKIENDAIAFLRSFVSRRGHNAQAAEDAVRSSKSYSDEEALKLNLIDLSAADDNALLRALDGRQIRRFDGSTQTLHLRGAPFVLVAPSLRERILSRLANPDLAVLVLVLGALLIYLEFNVPGTIVPGAVGTLLVLLAFFGFNLLPIHHTAVFLLLAALILFVLEANFPSHGVLGLAGTVSLIVGLATLVDGPIPEQRVHISIAIATGLAFGGISFALAWIALRARRSKVLTGPQAMIGAVAVVCPHLADTPASSDFQVEIRGELWEARLVQPGGSFPPDGSTVLVKAIEGLVLLVEPCVSKGTG</sequence>
<evidence type="ECO:0000256" key="5">
    <source>
        <dbReference type="SAM" id="MobiDB-lite"/>
    </source>
</evidence>
<evidence type="ECO:0000256" key="1">
    <source>
        <dbReference type="ARBA" id="ARBA00004141"/>
    </source>
</evidence>
<dbReference type="Gene3D" id="3.90.226.10">
    <property type="entry name" value="2-enoyl-CoA Hydratase, Chain A, domain 1"/>
    <property type="match status" value="1"/>
</dbReference>
<dbReference type="AlphaFoldDB" id="A0A4V2G4D9"/>
<dbReference type="CDD" id="cd07020">
    <property type="entry name" value="Clp_protease_NfeD_1"/>
    <property type="match status" value="1"/>
</dbReference>
<dbReference type="Pfam" id="PF24961">
    <property type="entry name" value="NfeD_membrane"/>
    <property type="match status" value="1"/>
</dbReference>
<dbReference type="GO" id="GO:0016020">
    <property type="term" value="C:membrane"/>
    <property type="evidence" value="ECO:0007669"/>
    <property type="project" value="UniProtKB-SubCell"/>
</dbReference>
<name>A0A4V2G4D9_9BACT</name>
<dbReference type="Pfam" id="PF01957">
    <property type="entry name" value="NfeD"/>
    <property type="match status" value="1"/>
</dbReference>
<accession>A0A4V2G4D9</accession>
<evidence type="ECO:0000259" key="9">
    <source>
        <dbReference type="Pfam" id="PF25145"/>
    </source>
</evidence>
<feature type="transmembrane region" description="Helical" evidence="6">
    <location>
        <begin position="297"/>
        <end position="314"/>
    </location>
</feature>
<reference evidence="10 11" key="1">
    <citation type="submission" date="2019-02" db="EMBL/GenBank/DDBJ databases">
        <title>Genomic Encyclopedia of Archaeal and Bacterial Type Strains, Phase II (KMG-II): from individual species to whole genera.</title>
        <authorList>
            <person name="Goeker M."/>
        </authorList>
    </citation>
    <scope>NUCLEOTIDE SEQUENCE [LARGE SCALE GENOMIC DNA]</scope>
    <source>
        <strain evidence="10 11">DSM 18101</strain>
    </source>
</reference>
<evidence type="ECO:0000256" key="4">
    <source>
        <dbReference type="ARBA" id="ARBA00023136"/>
    </source>
</evidence>
<dbReference type="Pfam" id="PF25145">
    <property type="entry name" value="NfeD1b_N"/>
    <property type="match status" value="1"/>
</dbReference>
<protein>
    <submittedName>
        <fullName evidence="10">Nodulation efficiency protein NfeD</fullName>
    </submittedName>
</protein>
<evidence type="ECO:0000256" key="3">
    <source>
        <dbReference type="ARBA" id="ARBA00022989"/>
    </source>
</evidence>
<dbReference type="InterPro" id="IPR052165">
    <property type="entry name" value="Membrane_assoc_protease"/>
</dbReference>
<keyword evidence="11" id="KW-1185">Reference proteome</keyword>
<feature type="transmembrane region" description="Helical" evidence="6">
    <location>
        <begin position="320"/>
        <end position="337"/>
    </location>
</feature>
<dbReference type="InterPro" id="IPR056739">
    <property type="entry name" value="NfeD_membrane"/>
</dbReference>
<dbReference type="EMBL" id="SHKW01000001">
    <property type="protein sequence ID" value="RZU40616.1"/>
    <property type="molecule type" value="Genomic_DNA"/>
</dbReference>
<feature type="domain" description="NfeD-like C-terminal" evidence="7">
    <location>
        <begin position="408"/>
        <end position="471"/>
    </location>
</feature>
<evidence type="ECO:0000313" key="10">
    <source>
        <dbReference type="EMBL" id="RZU40616.1"/>
    </source>
</evidence>
<feature type="transmembrane region" description="Helical" evidence="6">
    <location>
        <begin position="344"/>
        <end position="362"/>
    </location>
</feature>
<dbReference type="PANTHER" id="PTHR33507:SF4">
    <property type="entry name" value="NODULATION COMPETITIVENESS PROTEIN NFED"/>
    <property type="match status" value="1"/>
</dbReference>
<feature type="transmembrane region" description="Helical" evidence="6">
    <location>
        <begin position="271"/>
        <end position="290"/>
    </location>
</feature>
<dbReference type="InterPro" id="IPR002810">
    <property type="entry name" value="NfeD-like_C"/>
</dbReference>
<dbReference type="InterPro" id="IPR056738">
    <property type="entry name" value="NfeD1b_N"/>
</dbReference>
<dbReference type="PANTHER" id="PTHR33507">
    <property type="entry name" value="INNER MEMBRANE PROTEIN YBBJ"/>
    <property type="match status" value="1"/>
</dbReference>
<feature type="domain" description="NfeD integral membrane" evidence="8">
    <location>
        <begin position="276"/>
        <end position="393"/>
    </location>
</feature>
<dbReference type="OrthoDB" id="9806253at2"/>
<dbReference type="Gene3D" id="2.40.50.140">
    <property type="entry name" value="Nucleic acid-binding proteins"/>
    <property type="match status" value="1"/>
</dbReference>
<dbReference type="InterPro" id="IPR012340">
    <property type="entry name" value="NA-bd_OB-fold"/>
</dbReference>
<organism evidence="10 11">
    <name type="scientific">Edaphobacter modestus</name>
    <dbReference type="NCBI Taxonomy" id="388466"/>
    <lineage>
        <taxon>Bacteria</taxon>
        <taxon>Pseudomonadati</taxon>
        <taxon>Acidobacteriota</taxon>
        <taxon>Terriglobia</taxon>
        <taxon>Terriglobales</taxon>
        <taxon>Acidobacteriaceae</taxon>
        <taxon>Edaphobacter</taxon>
    </lineage>
</organism>
<evidence type="ECO:0000256" key="6">
    <source>
        <dbReference type="SAM" id="Phobius"/>
    </source>
</evidence>
<dbReference type="SUPFAM" id="SSF52096">
    <property type="entry name" value="ClpP/crotonase"/>
    <property type="match status" value="1"/>
</dbReference>
<evidence type="ECO:0000313" key="11">
    <source>
        <dbReference type="Proteomes" id="UP000292958"/>
    </source>
</evidence>
<evidence type="ECO:0000259" key="8">
    <source>
        <dbReference type="Pfam" id="PF24961"/>
    </source>
</evidence>
<evidence type="ECO:0000259" key="7">
    <source>
        <dbReference type="Pfam" id="PF01957"/>
    </source>
</evidence>
<feature type="transmembrane region" description="Helical" evidence="6">
    <location>
        <begin position="374"/>
        <end position="396"/>
    </location>
</feature>
<evidence type="ECO:0000256" key="2">
    <source>
        <dbReference type="ARBA" id="ARBA00022692"/>
    </source>
</evidence>